<keyword evidence="2" id="KW-1185">Reference proteome</keyword>
<evidence type="ECO:0000313" key="2">
    <source>
        <dbReference type="Proteomes" id="UP000562682"/>
    </source>
</evidence>
<proteinExistence type="predicted"/>
<accession>A0A8H5TIK7</accession>
<dbReference type="EMBL" id="JAAOAK010000373">
    <property type="protein sequence ID" value="KAF5669734.1"/>
    <property type="molecule type" value="Genomic_DNA"/>
</dbReference>
<dbReference type="AlphaFoldDB" id="A0A8H5TIK7"/>
<dbReference type="Proteomes" id="UP000562682">
    <property type="component" value="Unassembled WGS sequence"/>
</dbReference>
<gene>
    <name evidence="1" type="ORF">FDENT_11480</name>
</gene>
<comment type="caution">
    <text evidence="1">The sequence shown here is derived from an EMBL/GenBank/DDBJ whole genome shotgun (WGS) entry which is preliminary data.</text>
</comment>
<organism evidence="1 2">
    <name type="scientific">Fusarium denticulatum</name>
    <dbReference type="NCBI Taxonomy" id="48507"/>
    <lineage>
        <taxon>Eukaryota</taxon>
        <taxon>Fungi</taxon>
        <taxon>Dikarya</taxon>
        <taxon>Ascomycota</taxon>
        <taxon>Pezizomycotina</taxon>
        <taxon>Sordariomycetes</taxon>
        <taxon>Hypocreomycetidae</taxon>
        <taxon>Hypocreales</taxon>
        <taxon>Nectriaceae</taxon>
        <taxon>Fusarium</taxon>
        <taxon>Fusarium fujikuroi species complex</taxon>
    </lineage>
</organism>
<protein>
    <submittedName>
        <fullName evidence="1">Uncharacterized protein</fullName>
    </submittedName>
</protein>
<reference evidence="1 2" key="1">
    <citation type="submission" date="2020-05" db="EMBL/GenBank/DDBJ databases">
        <title>Identification and distribution of gene clusters putatively required for synthesis of sphingolipid metabolism inhibitors in phylogenetically diverse species of the filamentous fungus Fusarium.</title>
        <authorList>
            <person name="Kim H.-S."/>
            <person name="Busman M."/>
            <person name="Brown D.W."/>
            <person name="Divon H."/>
            <person name="Uhlig S."/>
            <person name="Proctor R.H."/>
        </authorList>
    </citation>
    <scope>NUCLEOTIDE SEQUENCE [LARGE SCALE GENOMIC DNA]</scope>
    <source>
        <strain evidence="1 2">NRRL 25311</strain>
    </source>
</reference>
<evidence type="ECO:0000313" key="1">
    <source>
        <dbReference type="EMBL" id="KAF5669734.1"/>
    </source>
</evidence>
<name>A0A8H5TIK7_9HYPO</name>
<sequence>MSGLGHLVLPHITGSAVRTLQVCSEDFLVEVFTEALKRAELTKDDIATLKGIERSLHDYTLERSKRTPGNCTNGCPSSLSTPCHDSTPRRCVPSEPVALKDERRKRKLLRRSGFLCTLLYDAGNNEQLADANHTFEVTLSGQLTCCPHGLPMQMMQDKDGNKKPMNDCFCSDYEMFTQMTDRRWRWAKTGMALLDL</sequence>